<dbReference type="SUPFAM" id="SSF51445">
    <property type="entry name" value="(Trans)glycosidases"/>
    <property type="match status" value="1"/>
</dbReference>
<dbReference type="CDD" id="cd11330">
    <property type="entry name" value="AmyAc_OligoGlu"/>
    <property type="match status" value="1"/>
</dbReference>
<dbReference type="EMBL" id="REFJ01000005">
    <property type="protein sequence ID" value="RMA78796.1"/>
    <property type="molecule type" value="Genomic_DNA"/>
</dbReference>
<dbReference type="Gene3D" id="3.90.400.10">
    <property type="entry name" value="Oligo-1,6-glucosidase, Domain 2"/>
    <property type="match status" value="1"/>
</dbReference>
<dbReference type="Gene3D" id="3.20.20.80">
    <property type="entry name" value="Glycosidases"/>
    <property type="match status" value="2"/>
</dbReference>
<dbReference type="InterPro" id="IPR006047">
    <property type="entry name" value="GH13_cat_dom"/>
</dbReference>
<dbReference type="FunFam" id="3.90.400.10:FF:000002">
    <property type="entry name" value="Sucrose isomerase"/>
    <property type="match status" value="1"/>
</dbReference>
<keyword evidence="2" id="KW-0378">Hydrolase</keyword>
<dbReference type="Gene3D" id="2.60.40.1180">
    <property type="entry name" value="Golgi alpha-mannosidase II"/>
    <property type="match status" value="1"/>
</dbReference>
<evidence type="ECO:0000259" key="4">
    <source>
        <dbReference type="SMART" id="SM00642"/>
    </source>
</evidence>
<evidence type="ECO:0000256" key="3">
    <source>
        <dbReference type="ARBA" id="ARBA00023295"/>
    </source>
</evidence>
<dbReference type="SMART" id="SM00642">
    <property type="entry name" value="Aamy"/>
    <property type="match status" value="1"/>
</dbReference>
<gene>
    <name evidence="5" type="ORF">DFR27_2135</name>
</gene>
<dbReference type="RefSeq" id="WP_121877436.1">
    <property type="nucleotide sequence ID" value="NZ_REFJ01000005.1"/>
</dbReference>
<dbReference type="PANTHER" id="PTHR10357:SF179">
    <property type="entry name" value="NEUTRAL AND BASIC AMINO ACID TRANSPORT PROTEIN RBAT"/>
    <property type="match status" value="1"/>
</dbReference>
<accession>A0A3M0A2C1</accession>
<dbReference type="PANTHER" id="PTHR10357">
    <property type="entry name" value="ALPHA-AMYLASE FAMILY MEMBER"/>
    <property type="match status" value="1"/>
</dbReference>
<comment type="similarity">
    <text evidence="1">Belongs to the glycosyl hydrolase 13 family.</text>
</comment>
<comment type="caution">
    <text evidence="5">The sequence shown here is derived from an EMBL/GenBank/DDBJ whole genome shotgun (WGS) entry which is preliminary data.</text>
</comment>
<sequence>MALQSPEWWRNGIIYQVYPRSFNDTSGDGIGDLKGVTAKLDYIQSLGVDAVWLSPFYKSPMVDFGYDVADYRDVDPMFGSLADFDELIAEAHAKGLKVVIDQIYSHTSDQHAWFEESRQSRDNPKADWYVWADTKPDGNPPNNWVSVFGGSSWKWDTRRNQYYLHNFLTEQPDLNVHNPEVQEQLLADLRFWLDRGVDGFRLDAINFCCHNQSLEDNPPKYASLAEYGDSIPPNQYDYQWHVNDKTQPETAAFLQRVRAVLNEYPGTMAVGEIGDDNMIDVMTQYTTDNRLHCAYSFELLAEDCDAEFFRRIIRESNDLITKGWACWSIGNHDVPRVITRWNADELDQAAKEDRAALFWLMQFTLRGNSCIYQGEELGLSEAEIAFEDLQDPYGINLWPEFKGRDGCRTPMPWDSSLANAGFSSAKPWLPVVPEHIERSVDVMEADSSSLLHRFRSVVNWKNQQQWLKMADLELIEDTGELLAFYRDIDGHRYIIILNLGATQQSYPLFTAGAENLTPDNYAHEVSPSAVVLPPSGAVVLKLA</sequence>
<dbReference type="InterPro" id="IPR017853">
    <property type="entry name" value="GH"/>
</dbReference>
<dbReference type="GO" id="GO:0004556">
    <property type="term" value="F:alpha-amylase activity"/>
    <property type="evidence" value="ECO:0007669"/>
    <property type="project" value="TreeGrafter"/>
</dbReference>
<dbReference type="InterPro" id="IPR045857">
    <property type="entry name" value="O16G_dom_2"/>
</dbReference>
<dbReference type="Proteomes" id="UP000267187">
    <property type="component" value="Unassembled WGS sequence"/>
</dbReference>
<dbReference type="AlphaFoldDB" id="A0A3M0A2C1"/>
<dbReference type="InterPro" id="IPR013780">
    <property type="entry name" value="Glyco_hydro_b"/>
</dbReference>
<evidence type="ECO:0000313" key="6">
    <source>
        <dbReference type="Proteomes" id="UP000267187"/>
    </source>
</evidence>
<reference evidence="5 6" key="1">
    <citation type="submission" date="2018-10" db="EMBL/GenBank/DDBJ databases">
        <title>Genomic Encyclopedia of Type Strains, Phase IV (KMG-IV): sequencing the most valuable type-strain genomes for metagenomic binning, comparative biology and taxonomic classification.</title>
        <authorList>
            <person name="Goeker M."/>
        </authorList>
    </citation>
    <scope>NUCLEOTIDE SEQUENCE [LARGE SCALE GENOMIC DNA]</scope>
    <source>
        <strain evidence="5 6">DSM 25080</strain>
    </source>
</reference>
<evidence type="ECO:0000313" key="5">
    <source>
        <dbReference type="EMBL" id="RMA78796.1"/>
    </source>
</evidence>
<evidence type="ECO:0000256" key="2">
    <source>
        <dbReference type="ARBA" id="ARBA00022801"/>
    </source>
</evidence>
<name>A0A3M0A2C1_9GAMM</name>
<dbReference type="GO" id="GO:0009313">
    <property type="term" value="P:oligosaccharide catabolic process"/>
    <property type="evidence" value="ECO:0007669"/>
    <property type="project" value="TreeGrafter"/>
</dbReference>
<dbReference type="SUPFAM" id="SSF51011">
    <property type="entry name" value="Glycosyl hydrolase domain"/>
    <property type="match status" value="1"/>
</dbReference>
<keyword evidence="3" id="KW-0326">Glycosidase</keyword>
<evidence type="ECO:0000256" key="1">
    <source>
        <dbReference type="ARBA" id="ARBA00008061"/>
    </source>
</evidence>
<organism evidence="5 6">
    <name type="scientific">Umboniibacter marinipuniceus</name>
    <dbReference type="NCBI Taxonomy" id="569599"/>
    <lineage>
        <taxon>Bacteria</taxon>
        <taxon>Pseudomonadati</taxon>
        <taxon>Pseudomonadota</taxon>
        <taxon>Gammaproteobacteria</taxon>
        <taxon>Cellvibrionales</taxon>
        <taxon>Cellvibrionaceae</taxon>
        <taxon>Umboniibacter</taxon>
    </lineage>
</organism>
<protein>
    <submittedName>
        <fullName evidence="5">Alpha-glucosidase</fullName>
    </submittedName>
</protein>
<feature type="domain" description="Glycosyl hydrolase family 13 catalytic" evidence="4">
    <location>
        <begin position="16"/>
        <end position="408"/>
    </location>
</feature>
<proteinExistence type="inferred from homology"/>
<keyword evidence="6" id="KW-1185">Reference proteome</keyword>
<dbReference type="OrthoDB" id="9805159at2"/>
<dbReference type="Pfam" id="PF00128">
    <property type="entry name" value="Alpha-amylase"/>
    <property type="match status" value="1"/>
</dbReference>